<comment type="caution">
    <text evidence="2">The sequence shown here is derived from an EMBL/GenBank/DDBJ whole genome shotgun (WGS) entry which is preliminary data.</text>
</comment>
<feature type="compositionally biased region" description="Pro residues" evidence="1">
    <location>
        <begin position="634"/>
        <end position="643"/>
    </location>
</feature>
<feature type="compositionally biased region" description="Basic and acidic residues" evidence="1">
    <location>
        <begin position="275"/>
        <end position="305"/>
    </location>
</feature>
<sequence>MKQRKFSFDIPRLKLGPSKADTKALQSQLAIQVDSPPTTPKSVRPPLSPIVEAELRAACAYVLHNFKPSHVAYNEQNGGGKQKQQLDYATIKDSVPKDMQRPAPRPISKISARSTDKPASEAEPPEAEPTSPSKYRYKPEMPTEDLLRQVSAERADARRQARQRAEELMAVEPPRPPPPITRERSDSHLRSVSSPQQPSLAAPKTELGERPRTAPRTDSMETTGSTPQTDTTDYPWSDEKSSTGVTSAAITPARGSKRASGQALQSESESGSVPKGERGNADWMRQELEKRKRAHSERLQQRETQEEITASGNEAEVTPKETPHAPTPKLRQMPMRRPVPTSGSEDMQESQLLESESRQSSVAGGEILRSPSVRAREAPRSSSRQESHPPRTTSRQALTPEYPPSRARSVTRQVREYIRPTIASGTRKPEEVSRPSSRASSVTRRVKEYIRPGSATGSRKPSIDRPRSESRSRSIDTFRSAVTDMASTAAAEAGKVKTWRAFHRRDRSHTTGDDSRPGQYVPAGESRGRPAARDPTQAPLQNTKPAVNLNRELPPLPSLDRWMDDDMGAQPTTTSPSKQPKSHRVTRSRQYAKPLSLEPDVGKRNEILAARMGEPTPPRSQTHSHRPSAEATYFPPPSSAPPPVPGAVMGANISGPCDLDYDHFEPTRDAPAVSVDPTSVNANARKDLRRSKSSESNYPADLHEKVRQAMLGTAATDKPTMTGGTNMINYSRPPVGLRRKASRGAQVAATTGHTPVGHSRSNSGYHNLSHNLSHKLSMDDYSRMSDTRYRNLVEVSGMKQTPPEQPTKDKKWWQRMARRPQHAAWMDQTARAGARNGVLLTDEVAGAPAVRY</sequence>
<dbReference type="OrthoDB" id="5430532at2759"/>
<feature type="compositionally biased region" description="Low complexity" evidence="1">
    <location>
        <begin position="349"/>
        <end position="361"/>
    </location>
</feature>
<reference evidence="2 3" key="1">
    <citation type="submission" date="2017-03" db="EMBL/GenBank/DDBJ databases">
        <title>Genomes of endolithic fungi from Antarctica.</title>
        <authorList>
            <person name="Coleine C."/>
            <person name="Masonjones S."/>
            <person name="Stajich J.E."/>
        </authorList>
    </citation>
    <scope>NUCLEOTIDE SEQUENCE [LARGE SCALE GENOMIC DNA]</scope>
    <source>
        <strain evidence="2 3">CCFEE 6315</strain>
    </source>
</reference>
<feature type="compositionally biased region" description="Basic and acidic residues" evidence="1">
    <location>
        <begin position="461"/>
        <end position="476"/>
    </location>
</feature>
<feature type="compositionally biased region" description="Basic and acidic residues" evidence="1">
    <location>
        <begin position="374"/>
        <end position="389"/>
    </location>
</feature>
<feature type="region of interest" description="Disordered" evidence="1">
    <location>
        <begin position="73"/>
        <end position="643"/>
    </location>
</feature>
<evidence type="ECO:0000256" key="1">
    <source>
        <dbReference type="SAM" id="MobiDB-lite"/>
    </source>
</evidence>
<name>A0A4U0U3X3_9PEZI</name>
<organism evidence="2 3">
    <name type="scientific">Salinomyces thailandicus</name>
    <dbReference type="NCBI Taxonomy" id="706561"/>
    <lineage>
        <taxon>Eukaryota</taxon>
        <taxon>Fungi</taxon>
        <taxon>Dikarya</taxon>
        <taxon>Ascomycota</taxon>
        <taxon>Pezizomycotina</taxon>
        <taxon>Dothideomycetes</taxon>
        <taxon>Dothideomycetidae</taxon>
        <taxon>Mycosphaerellales</taxon>
        <taxon>Teratosphaeriaceae</taxon>
        <taxon>Salinomyces</taxon>
    </lineage>
</organism>
<evidence type="ECO:0000313" key="3">
    <source>
        <dbReference type="Proteomes" id="UP000308549"/>
    </source>
</evidence>
<protein>
    <submittedName>
        <fullName evidence="2">Uncharacterized protein</fullName>
    </submittedName>
</protein>
<feature type="compositionally biased region" description="Basic and acidic residues" evidence="1">
    <location>
        <begin position="684"/>
        <end position="693"/>
    </location>
</feature>
<feature type="region of interest" description="Disordered" evidence="1">
    <location>
        <begin position="27"/>
        <end position="46"/>
    </location>
</feature>
<evidence type="ECO:0000313" key="2">
    <source>
        <dbReference type="EMBL" id="TKA29773.1"/>
    </source>
</evidence>
<keyword evidence="3" id="KW-1185">Reference proteome</keyword>
<dbReference type="Proteomes" id="UP000308549">
    <property type="component" value="Unassembled WGS sequence"/>
</dbReference>
<feature type="compositionally biased region" description="Polar residues" evidence="1">
    <location>
        <begin position="190"/>
        <end position="199"/>
    </location>
</feature>
<feature type="compositionally biased region" description="Polar residues" evidence="1">
    <location>
        <begin position="434"/>
        <end position="443"/>
    </location>
</feature>
<feature type="compositionally biased region" description="Polar residues" evidence="1">
    <location>
        <begin position="262"/>
        <end position="271"/>
    </location>
</feature>
<feature type="compositionally biased region" description="Basic residues" evidence="1">
    <location>
        <begin position="497"/>
        <end position="507"/>
    </location>
</feature>
<accession>A0A4U0U3X3</accession>
<feature type="region of interest" description="Disordered" evidence="1">
    <location>
        <begin position="666"/>
        <end position="699"/>
    </location>
</feature>
<feature type="compositionally biased region" description="Basic and acidic residues" evidence="1">
    <location>
        <begin position="137"/>
        <end position="167"/>
    </location>
</feature>
<dbReference type="EMBL" id="NAJL01000013">
    <property type="protein sequence ID" value="TKA29773.1"/>
    <property type="molecule type" value="Genomic_DNA"/>
</dbReference>
<gene>
    <name evidence="2" type="ORF">B0A50_03137</name>
</gene>
<dbReference type="AlphaFoldDB" id="A0A4U0U3X3"/>
<feature type="compositionally biased region" description="Polar residues" evidence="1">
    <location>
        <begin position="570"/>
        <end position="579"/>
    </location>
</feature>
<proteinExistence type="predicted"/>
<feature type="compositionally biased region" description="Low complexity" evidence="1">
    <location>
        <begin position="222"/>
        <end position="232"/>
    </location>
</feature>